<evidence type="ECO:0000256" key="4">
    <source>
        <dbReference type="ARBA" id="ARBA00022692"/>
    </source>
</evidence>
<dbReference type="AlphaFoldDB" id="A0A1B1YQ99"/>
<organism evidence="8 9">
    <name type="scientific">Immundisolibacter cernigliae</name>
    <dbReference type="NCBI Taxonomy" id="1810504"/>
    <lineage>
        <taxon>Bacteria</taxon>
        <taxon>Pseudomonadati</taxon>
        <taxon>Pseudomonadota</taxon>
        <taxon>Gammaproteobacteria</taxon>
        <taxon>Immundisolibacterales</taxon>
        <taxon>Immundisolibacteraceae</taxon>
        <taxon>Immundisolibacter</taxon>
    </lineage>
</organism>
<dbReference type="InterPro" id="IPR006305">
    <property type="entry name" value="FliQ"/>
</dbReference>
<evidence type="ECO:0000256" key="6">
    <source>
        <dbReference type="ARBA" id="ARBA00023136"/>
    </source>
</evidence>
<keyword evidence="7" id="KW-0975">Bacterial flagellum</keyword>
<name>A0A1B1YQ99_9GAMM</name>
<gene>
    <name evidence="7" type="primary">fliQ</name>
    <name evidence="8" type="ORF">PG2T_01150</name>
</gene>
<dbReference type="PANTHER" id="PTHR34040:SF8">
    <property type="entry name" value="FLAGELLAR BIOSYNTHETIC PROTEIN FLIQ"/>
    <property type="match status" value="1"/>
</dbReference>
<dbReference type="PRINTS" id="PR00952">
    <property type="entry name" value="TYPE3IMQPROT"/>
</dbReference>
<evidence type="ECO:0000256" key="3">
    <source>
        <dbReference type="ARBA" id="ARBA00022475"/>
    </source>
</evidence>
<dbReference type="PANTHER" id="PTHR34040">
    <property type="entry name" value="FLAGELLAR BIOSYNTHETIC PROTEIN FLIQ"/>
    <property type="match status" value="1"/>
</dbReference>
<evidence type="ECO:0000313" key="9">
    <source>
        <dbReference type="Proteomes" id="UP000092952"/>
    </source>
</evidence>
<keyword evidence="5 7" id="KW-1133">Transmembrane helix</keyword>
<dbReference type="OrthoDB" id="9806440at2"/>
<sequence>MTPQTVLDVGRDALWMCLLLAGGPLLAMLLVGLLVGMLQAATQINEMTLSFVPKLIVMALLLVLTGPWLLQTLVDYTQRLVAGIPGLIG</sequence>
<comment type="function">
    <text evidence="7">Role in flagellar biosynthesis.</text>
</comment>
<keyword evidence="9" id="KW-1185">Reference proteome</keyword>
<feature type="transmembrane region" description="Helical" evidence="7">
    <location>
        <begin position="51"/>
        <end position="70"/>
    </location>
</feature>
<dbReference type="InParanoid" id="A0A1B1YQ99"/>
<accession>A0A1B1YQ99</accession>
<reference evidence="9" key="1">
    <citation type="submission" date="2016-03" db="EMBL/GenBank/DDBJ databases">
        <title>Complete genome sequence of Solimmundus cernigliae, representing a novel lineage of polycyclic aromatic hydrocarbon degraders within the Gammaproteobacteria.</title>
        <authorList>
            <person name="Singleton D.R."/>
            <person name="Dickey A.N."/>
            <person name="Scholl E.H."/>
            <person name="Wright F.A."/>
            <person name="Aitken M.D."/>
        </authorList>
    </citation>
    <scope>NUCLEOTIDE SEQUENCE [LARGE SCALE GENOMIC DNA]</scope>
    <source>
        <strain evidence="9">TR3.2</strain>
    </source>
</reference>
<keyword evidence="3 7" id="KW-1003">Cell membrane</keyword>
<evidence type="ECO:0000256" key="2">
    <source>
        <dbReference type="ARBA" id="ARBA00006156"/>
    </source>
</evidence>
<dbReference type="Proteomes" id="UP000092952">
    <property type="component" value="Chromosome"/>
</dbReference>
<evidence type="ECO:0000256" key="7">
    <source>
        <dbReference type="RuleBase" id="RU364090"/>
    </source>
</evidence>
<dbReference type="STRING" id="1810504.PG2T_01150"/>
<keyword evidence="6 7" id="KW-0472">Membrane</keyword>
<evidence type="ECO:0000256" key="5">
    <source>
        <dbReference type="ARBA" id="ARBA00022989"/>
    </source>
</evidence>
<dbReference type="InterPro" id="IPR002191">
    <property type="entry name" value="Bac_export_3"/>
</dbReference>
<comment type="subcellular location">
    <subcellularLocation>
        <location evidence="1 7">Cell membrane</location>
        <topology evidence="1">Multi-pass membrane protein</topology>
    </subcellularLocation>
    <subcellularLocation>
        <location evidence="7">Bacterial flagellum basal body</location>
    </subcellularLocation>
</comment>
<comment type="similarity">
    <text evidence="2 7">Belongs to the FliQ/MopD/SpaQ family.</text>
</comment>
<dbReference type="Pfam" id="PF01313">
    <property type="entry name" value="Bac_export_3"/>
    <property type="match status" value="1"/>
</dbReference>
<dbReference type="KEGG" id="gbi:PG2T_01150"/>
<evidence type="ECO:0000256" key="1">
    <source>
        <dbReference type="ARBA" id="ARBA00004651"/>
    </source>
</evidence>
<evidence type="ECO:0000313" key="8">
    <source>
        <dbReference type="EMBL" id="ANX02933.1"/>
    </source>
</evidence>
<dbReference type="NCBIfam" id="TIGR01402">
    <property type="entry name" value="fliQ"/>
    <property type="match status" value="1"/>
</dbReference>
<keyword evidence="4 7" id="KW-0812">Transmembrane</keyword>
<protein>
    <recommendedName>
        <fullName evidence="7">Flagellar biosynthetic protein FliQ</fullName>
    </recommendedName>
</protein>
<proteinExistence type="inferred from homology"/>
<dbReference type="RefSeq" id="WP_068802446.1">
    <property type="nucleotide sequence ID" value="NZ_CP014671.1"/>
</dbReference>
<feature type="transmembrane region" description="Helical" evidence="7">
    <location>
        <begin position="13"/>
        <end position="39"/>
    </location>
</feature>
<dbReference type="FunCoup" id="A0A1B1YQ99">
    <property type="interactions" value="80"/>
</dbReference>
<dbReference type="GO" id="GO:0044780">
    <property type="term" value="P:bacterial-type flagellum assembly"/>
    <property type="evidence" value="ECO:0007669"/>
    <property type="project" value="InterPro"/>
</dbReference>
<dbReference type="GO" id="GO:0009306">
    <property type="term" value="P:protein secretion"/>
    <property type="evidence" value="ECO:0007669"/>
    <property type="project" value="InterPro"/>
</dbReference>
<dbReference type="EMBL" id="CP014671">
    <property type="protein sequence ID" value="ANX02933.1"/>
    <property type="molecule type" value="Genomic_DNA"/>
</dbReference>
<dbReference type="GO" id="GO:0005886">
    <property type="term" value="C:plasma membrane"/>
    <property type="evidence" value="ECO:0007669"/>
    <property type="project" value="UniProtKB-SubCell"/>
</dbReference>
<dbReference type="PIRSF" id="PIRSF004669">
    <property type="entry name" value="FliQ"/>
    <property type="match status" value="1"/>
</dbReference>
<dbReference type="GO" id="GO:0009425">
    <property type="term" value="C:bacterial-type flagellum basal body"/>
    <property type="evidence" value="ECO:0007669"/>
    <property type="project" value="UniProtKB-SubCell"/>
</dbReference>